<keyword evidence="3" id="KW-1185">Reference proteome</keyword>
<accession>W4LZT2</accession>
<proteinExistence type="predicted"/>
<dbReference type="EMBL" id="AZHW01000023">
    <property type="protein sequence ID" value="ETX03604.1"/>
    <property type="molecule type" value="Genomic_DNA"/>
</dbReference>
<evidence type="ECO:0000313" key="2">
    <source>
        <dbReference type="EMBL" id="ETX03604.1"/>
    </source>
</evidence>
<evidence type="ECO:0000313" key="3">
    <source>
        <dbReference type="Proteomes" id="UP000019141"/>
    </source>
</evidence>
<dbReference type="Pfam" id="PF13560">
    <property type="entry name" value="HTH_31"/>
    <property type="match status" value="1"/>
</dbReference>
<name>W4LZT2_ENTF1</name>
<dbReference type="InterPro" id="IPR001387">
    <property type="entry name" value="Cro/C1-type_HTH"/>
</dbReference>
<comment type="caution">
    <text evidence="2">The sequence shown here is derived from an EMBL/GenBank/DDBJ whole genome shotgun (WGS) entry which is preliminary data.</text>
</comment>
<feature type="domain" description="HTH cro/C1-type" evidence="1">
    <location>
        <begin position="7"/>
        <end position="62"/>
    </location>
</feature>
<dbReference type="GO" id="GO:0003677">
    <property type="term" value="F:DNA binding"/>
    <property type="evidence" value="ECO:0007669"/>
    <property type="project" value="InterPro"/>
</dbReference>
<dbReference type="Proteomes" id="UP000019141">
    <property type="component" value="Unassembled WGS sequence"/>
</dbReference>
<dbReference type="SUPFAM" id="SSF47413">
    <property type="entry name" value="lambda repressor-like DNA-binding domains"/>
    <property type="match status" value="1"/>
</dbReference>
<evidence type="ECO:0000259" key="1">
    <source>
        <dbReference type="PROSITE" id="PS50943"/>
    </source>
</evidence>
<dbReference type="PROSITE" id="PS50943">
    <property type="entry name" value="HTH_CROC1"/>
    <property type="match status" value="1"/>
</dbReference>
<reference evidence="2 3" key="1">
    <citation type="journal article" date="2014" name="Nature">
        <title>An environmental bacterial taxon with a large and distinct metabolic repertoire.</title>
        <authorList>
            <person name="Wilson M.C."/>
            <person name="Mori T."/>
            <person name="Ruckert C."/>
            <person name="Uria A.R."/>
            <person name="Helf M.J."/>
            <person name="Takada K."/>
            <person name="Gernert C."/>
            <person name="Steffens U.A."/>
            <person name="Heycke N."/>
            <person name="Schmitt S."/>
            <person name="Rinke C."/>
            <person name="Helfrich E.J."/>
            <person name="Brachmann A.O."/>
            <person name="Gurgui C."/>
            <person name="Wakimoto T."/>
            <person name="Kracht M."/>
            <person name="Crusemann M."/>
            <person name="Hentschel U."/>
            <person name="Abe I."/>
            <person name="Matsunaga S."/>
            <person name="Kalinowski J."/>
            <person name="Takeyama H."/>
            <person name="Piel J."/>
        </authorList>
    </citation>
    <scope>NUCLEOTIDE SEQUENCE [LARGE SCALE GENOMIC DNA]</scope>
    <source>
        <strain evidence="3">TSY1</strain>
        <plasmid evidence="2">pTSY</plasmid>
    </source>
</reference>
<dbReference type="CDD" id="cd00093">
    <property type="entry name" value="HTH_XRE"/>
    <property type="match status" value="1"/>
</dbReference>
<organism evidence="2 3">
    <name type="scientific">Entotheonella factor</name>
    <dbReference type="NCBI Taxonomy" id="1429438"/>
    <lineage>
        <taxon>Bacteria</taxon>
        <taxon>Pseudomonadati</taxon>
        <taxon>Nitrospinota/Tectimicrobiota group</taxon>
        <taxon>Candidatus Tectimicrobiota</taxon>
        <taxon>Candidatus Entotheonellia</taxon>
        <taxon>Candidatus Entotheonellales</taxon>
        <taxon>Candidatus Entotheonellaceae</taxon>
        <taxon>Candidatus Entotheonella</taxon>
    </lineage>
</organism>
<protein>
    <recommendedName>
        <fullName evidence="1">HTH cro/C1-type domain-containing protein</fullName>
    </recommendedName>
</protein>
<geneLocation type="plasmid" evidence="2">
    <name>pTSY</name>
</geneLocation>
<dbReference type="InterPro" id="IPR010982">
    <property type="entry name" value="Lambda_DNA-bd_dom_sf"/>
</dbReference>
<gene>
    <name evidence="2" type="ORF">ETSY1_46710</name>
</gene>
<dbReference type="Gene3D" id="1.10.260.40">
    <property type="entry name" value="lambda repressor-like DNA-binding domains"/>
    <property type="match status" value="1"/>
</dbReference>
<dbReference type="HOGENOM" id="CLU_066192_29_2_7"/>
<sequence>MAIGLQLKLARVGQGIKAKDLARQAGIAPKYLSQIENGKAPGLSVEVLGRLCRALGAEPNVIMEWEPGEAP</sequence>
<dbReference type="AlphaFoldDB" id="W4LZT2"/>
<dbReference type="SMART" id="SM00530">
    <property type="entry name" value="HTH_XRE"/>
    <property type="match status" value="1"/>
</dbReference>
<keyword evidence="2" id="KW-0614">Plasmid</keyword>